<sequence>MTRYLDVQHMRQLCARVGIAELLRRIAAAIEADFRRWPDFEKSPRIARYAREGVIELMPVADRSHFGFKYVNGHPGNPRHGLPTVMAFGVLSDMHTGYPLLLSELTLTTALRTAATSALAARLLGRPDARCMAIIGNGAQSDFQALAFMTLLGVRALRLYDIDPAAMRKLADNLCAVCAASGMPPPEIRLCGSAREAAAGADIVTTLTAAQARAEVLTPDMLVPGLHVNAVGGDSPGKTELHRDILKNSKVFVEYLPQTRIEGEIQQIPELNATELWNVLNGTRPGRTSEHDITVFDSVGFALEDFSALRVLFELSSALEIGSQLDLIATPDSPKNLFGLLLHAPSEPSPDKACALTPCM</sequence>
<dbReference type="EMBL" id="AKCV02000007">
    <property type="protein sequence ID" value="TMS59445.1"/>
    <property type="molecule type" value="Genomic_DNA"/>
</dbReference>
<keyword evidence="2" id="KW-1185">Reference proteome</keyword>
<dbReference type="Proteomes" id="UP000004277">
    <property type="component" value="Unassembled WGS sequence"/>
</dbReference>
<comment type="caution">
    <text evidence="1">The sequence shown here is derived from an EMBL/GenBank/DDBJ whole genome shotgun (WGS) entry which is preliminary data.</text>
</comment>
<proteinExistence type="predicted"/>
<evidence type="ECO:0000313" key="2">
    <source>
        <dbReference type="Proteomes" id="UP000004277"/>
    </source>
</evidence>
<organism evidence="1 2">
    <name type="scientific">Imbroritus primus</name>
    <dbReference type="NCBI Taxonomy" id="3058603"/>
    <lineage>
        <taxon>Bacteria</taxon>
        <taxon>Pseudomonadati</taxon>
        <taxon>Pseudomonadota</taxon>
        <taxon>Betaproteobacteria</taxon>
        <taxon>Burkholderiales</taxon>
        <taxon>Burkholderiaceae</taxon>
        <taxon>Imbroritus</taxon>
    </lineage>
</organism>
<evidence type="ECO:0000313" key="1">
    <source>
        <dbReference type="EMBL" id="TMS59445.1"/>
    </source>
</evidence>
<accession>A0ACD3ST19</accession>
<reference evidence="1" key="1">
    <citation type="submission" date="2019-05" db="EMBL/GenBank/DDBJ databases">
        <title>Revised genome assembly of Burkholderiaceae (previously Ralstonia) sp. PBA.</title>
        <authorList>
            <person name="Gan H.M."/>
        </authorList>
    </citation>
    <scope>NUCLEOTIDE SEQUENCE</scope>
    <source>
        <strain evidence="1">PBA</strain>
    </source>
</reference>
<protein>
    <submittedName>
        <fullName evidence="1">Ornithine cyclodeaminase</fullName>
    </submittedName>
</protein>
<gene>
    <name evidence="1" type="ORF">MW7_002245</name>
</gene>
<name>A0ACD3ST19_9BURK</name>